<evidence type="ECO:0000313" key="2">
    <source>
        <dbReference type="Proteomes" id="UP000295433"/>
    </source>
</evidence>
<organism evidence="1 2">
    <name type="scientific">Samsonia erythrinae</name>
    <dbReference type="NCBI Taxonomy" id="160434"/>
    <lineage>
        <taxon>Bacteria</taxon>
        <taxon>Pseudomonadati</taxon>
        <taxon>Pseudomonadota</taxon>
        <taxon>Gammaproteobacteria</taxon>
        <taxon>Enterobacterales</taxon>
        <taxon>Pectobacteriaceae</taxon>
        <taxon>Samsonia</taxon>
    </lineage>
</organism>
<protein>
    <submittedName>
        <fullName evidence="1">Uncharacterized protein</fullName>
    </submittedName>
</protein>
<reference evidence="1 2" key="1">
    <citation type="submission" date="2019-03" db="EMBL/GenBank/DDBJ databases">
        <title>Genomic Encyclopedia of Type Strains, Phase IV (KMG-IV): sequencing the most valuable type-strain genomes for metagenomic binning, comparative biology and taxonomic classification.</title>
        <authorList>
            <person name="Goeker M."/>
        </authorList>
    </citation>
    <scope>NUCLEOTIDE SEQUENCE [LARGE SCALE GENOMIC DNA]</scope>
    <source>
        <strain evidence="1 2">DSM 16730</strain>
    </source>
</reference>
<dbReference type="EMBL" id="SMBY01000006">
    <property type="protein sequence ID" value="TCV05530.1"/>
    <property type="molecule type" value="Genomic_DNA"/>
</dbReference>
<gene>
    <name evidence="1" type="ORF">EDC54_106167</name>
</gene>
<name>A0A4R3VM80_9GAMM</name>
<dbReference type="Proteomes" id="UP000295433">
    <property type="component" value="Unassembled WGS sequence"/>
</dbReference>
<dbReference type="AlphaFoldDB" id="A0A4R3VM80"/>
<proteinExistence type="predicted"/>
<comment type="caution">
    <text evidence="1">The sequence shown here is derived from an EMBL/GenBank/DDBJ whole genome shotgun (WGS) entry which is preliminary data.</text>
</comment>
<keyword evidence="2" id="KW-1185">Reference proteome</keyword>
<accession>A0A4R3VM80</accession>
<sequence>MVFYVDGRLFIPESVKIREKKRFEWTIMKTLIKMRAICQKLTLQVVFALI</sequence>
<evidence type="ECO:0000313" key="1">
    <source>
        <dbReference type="EMBL" id="TCV05530.1"/>
    </source>
</evidence>